<accession>A0ABP8J7H8</accession>
<name>A0ABP8J7H8_9MICO</name>
<dbReference type="Proteomes" id="UP001500642">
    <property type="component" value="Unassembled WGS sequence"/>
</dbReference>
<feature type="region of interest" description="Disordered" evidence="1">
    <location>
        <begin position="97"/>
        <end position="119"/>
    </location>
</feature>
<dbReference type="RefSeq" id="WP_265809513.1">
    <property type="nucleotide sequence ID" value="NZ_BAABGL010000004.1"/>
</dbReference>
<protein>
    <recommendedName>
        <fullName evidence="4">tRNA adenosine deaminase-associated protein</fullName>
    </recommendedName>
</protein>
<organism evidence="2 3">
    <name type="scientific">Brevibacterium pityocampae</name>
    <dbReference type="NCBI Taxonomy" id="506594"/>
    <lineage>
        <taxon>Bacteria</taxon>
        <taxon>Bacillati</taxon>
        <taxon>Actinomycetota</taxon>
        <taxon>Actinomycetes</taxon>
        <taxon>Micrococcales</taxon>
        <taxon>Brevibacteriaceae</taxon>
        <taxon>Brevibacterium</taxon>
    </lineage>
</organism>
<dbReference type="NCBIfam" id="TIGR03941">
    <property type="entry name" value="tRNA_deam_assoc"/>
    <property type="match status" value="1"/>
</dbReference>
<gene>
    <name evidence="2" type="ORF">GCM10023167_09320</name>
</gene>
<keyword evidence="3" id="KW-1185">Reference proteome</keyword>
<sequence>MSYFTAVLAQSDDEYRALDYDVRDAADLDDLLETMRNGGEGDGEAVAVIEHEDEWFALVRLTAADEVKVFLSDVHAVADSPFAELFVDYLDSQDDEYEADEDAYPADGEEADGDDDAAEDEVEEVPMLDLEDDAEWSGDADIFADLGVPAEELVEQSRTHASDPARVVAHVGEEAGFADRLEAAR</sequence>
<proteinExistence type="predicted"/>
<comment type="caution">
    <text evidence="2">The sequence shown here is derived from an EMBL/GenBank/DDBJ whole genome shotgun (WGS) entry which is preliminary data.</text>
</comment>
<evidence type="ECO:0000313" key="3">
    <source>
        <dbReference type="Proteomes" id="UP001500642"/>
    </source>
</evidence>
<evidence type="ECO:0000256" key="1">
    <source>
        <dbReference type="SAM" id="MobiDB-lite"/>
    </source>
</evidence>
<evidence type="ECO:0000313" key="2">
    <source>
        <dbReference type="EMBL" id="GAA4386425.1"/>
    </source>
</evidence>
<reference evidence="3" key="1">
    <citation type="journal article" date="2019" name="Int. J. Syst. Evol. Microbiol.">
        <title>The Global Catalogue of Microorganisms (GCM) 10K type strain sequencing project: providing services to taxonomists for standard genome sequencing and annotation.</title>
        <authorList>
            <consortium name="The Broad Institute Genomics Platform"/>
            <consortium name="The Broad Institute Genome Sequencing Center for Infectious Disease"/>
            <person name="Wu L."/>
            <person name="Ma J."/>
        </authorList>
    </citation>
    <scope>NUCLEOTIDE SEQUENCE [LARGE SCALE GENOMIC DNA]</scope>
    <source>
        <strain evidence="3">JCM 17808</strain>
    </source>
</reference>
<dbReference type="InterPro" id="IPR023869">
    <property type="entry name" value="tRNA_Adeno_NH3ase_assoc_put"/>
</dbReference>
<evidence type="ECO:0008006" key="4">
    <source>
        <dbReference type="Google" id="ProtNLM"/>
    </source>
</evidence>
<dbReference type="EMBL" id="BAABGL010000004">
    <property type="protein sequence ID" value="GAA4386425.1"/>
    <property type="molecule type" value="Genomic_DNA"/>
</dbReference>